<keyword evidence="20" id="KW-1185">Reference proteome</keyword>
<comment type="pathway">
    <text evidence="3 13">Cofactor biosynthesis; riboflavin biosynthesis; 5-amino-6-(D-ribitylamino)uracil from GTP: step 3/4.</text>
</comment>
<name>A0A0Q9YMJ8_9GAMM</name>
<dbReference type="PIRSF" id="PIRSF006769">
    <property type="entry name" value="RibD"/>
    <property type="match status" value="1"/>
</dbReference>
<dbReference type="RefSeq" id="WP_075065791.1">
    <property type="nucleotide sequence ID" value="NZ_LKAJ02000001.1"/>
</dbReference>
<feature type="binding site" evidence="16">
    <location>
        <position position="78"/>
    </location>
    <ligand>
        <name>Zn(2+)</name>
        <dbReference type="ChEBI" id="CHEBI:29105"/>
        <note>catalytic</note>
    </ligand>
</feature>
<accession>A0A0Q9YMJ8</accession>
<keyword evidence="7 13" id="KW-0479">Metal-binding</keyword>
<dbReference type="GO" id="GO:0008835">
    <property type="term" value="F:diaminohydroxyphosphoribosylaminopyrimidine deaminase activity"/>
    <property type="evidence" value="ECO:0007669"/>
    <property type="project" value="UniProtKB-EC"/>
</dbReference>
<dbReference type="InterPro" id="IPR024072">
    <property type="entry name" value="DHFR-like_dom_sf"/>
</dbReference>
<evidence type="ECO:0000256" key="7">
    <source>
        <dbReference type="ARBA" id="ARBA00022723"/>
    </source>
</evidence>
<comment type="pathway">
    <text evidence="2 13">Cofactor biosynthesis; riboflavin biosynthesis; 5-amino-6-(D-ribitylamino)uracil from GTP: step 2/4.</text>
</comment>
<evidence type="ECO:0000256" key="4">
    <source>
        <dbReference type="ARBA" id="ARBA00005259"/>
    </source>
</evidence>
<comment type="catalytic activity">
    <reaction evidence="13">
        <text>5-amino-6-(5-phospho-D-ribitylamino)uracil + NADP(+) = 5-amino-6-(5-phospho-D-ribosylamino)uracil + NADPH + H(+)</text>
        <dbReference type="Rhea" id="RHEA:17845"/>
        <dbReference type="ChEBI" id="CHEBI:15378"/>
        <dbReference type="ChEBI" id="CHEBI:57783"/>
        <dbReference type="ChEBI" id="CHEBI:58349"/>
        <dbReference type="ChEBI" id="CHEBI:58421"/>
        <dbReference type="ChEBI" id="CHEBI:58453"/>
        <dbReference type="EC" id="1.1.1.193"/>
    </reaction>
</comment>
<dbReference type="EC" id="1.1.1.193" evidence="13"/>
<dbReference type="SUPFAM" id="SSF53927">
    <property type="entry name" value="Cytidine deaminase-like"/>
    <property type="match status" value="1"/>
</dbReference>
<dbReference type="Gene3D" id="3.40.140.10">
    <property type="entry name" value="Cytidine Deaminase, domain 2"/>
    <property type="match status" value="1"/>
</dbReference>
<evidence type="ECO:0000256" key="5">
    <source>
        <dbReference type="ARBA" id="ARBA00007417"/>
    </source>
</evidence>
<dbReference type="PATRIC" id="fig|1590043.3.peg.1186"/>
<dbReference type="NCBIfam" id="TIGR00227">
    <property type="entry name" value="ribD_Cterm"/>
    <property type="match status" value="1"/>
</dbReference>
<dbReference type="Pfam" id="PF01872">
    <property type="entry name" value="RibD_C"/>
    <property type="match status" value="1"/>
</dbReference>
<dbReference type="NCBIfam" id="TIGR00326">
    <property type="entry name" value="eubact_ribD"/>
    <property type="match status" value="1"/>
</dbReference>
<evidence type="ECO:0000256" key="11">
    <source>
        <dbReference type="ARBA" id="ARBA00023002"/>
    </source>
</evidence>
<dbReference type="InterPro" id="IPR050765">
    <property type="entry name" value="Riboflavin_Biosynth_HTPR"/>
</dbReference>
<feature type="binding site" evidence="15">
    <location>
        <position position="187"/>
    </location>
    <ligand>
        <name>substrate</name>
    </ligand>
</feature>
<dbReference type="GO" id="GO:0009231">
    <property type="term" value="P:riboflavin biosynthetic process"/>
    <property type="evidence" value="ECO:0007669"/>
    <property type="project" value="UniProtKB-UniPathway"/>
</dbReference>
<dbReference type="CDD" id="cd01284">
    <property type="entry name" value="Riboflavin_deaminase-reductase"/>
    <property type="match status" value="1"/>
</dbReference>
<dbReference type="AlphaFoldDB" id="A0A0Q9YMJ8"/>
<feature type="binding site" evidence="15">
    <location>
        <position position="173"/>
    </location>
    <ligand>
        <name>NADP(+)</name>
        <dbReference type="ChEBI" id="CHEBI:58349"/>
    </ligand>
</feature>
<comment type="cofactor">
    <cofactor evidence="13 16">
        <name>Zn(2+)</name>
        <dbReference type="ChEBI" id="CHEBI:29105"/>
    </cofactor>
    <text evidence="13 16">Binds 1 zinc ion.</text>
</comment>
<feature type="binding site" evidence="15">
    <location>
        <begin position="301"/>
        <end position="307"/>
    </location>
    <ligand>
        <name>NADP(+)</name>
        <dbReference type="ChEBI" id="CHEBI:58349"/>
    </ligand>
</feature>
<dbReference type="InterPro" id="IPR016193">
    <property type="entry name" value="Cytidine_deaminase-like"/>
</dbReference>
<dbReference type="GO" id="GO:0008270">
    <property type="term" value="F:zinc ion binding"/>
    <property type="evidence" value="ECO:0007669"/>
    <property type="project" value="InterPro"/>
</dbReference>
<dbReference type="Proteomes" id="UP000051497">
    <property type="component" value="Unassembled WGS sequence"/>
</dbReference>
<feature type="binding site" evidence="15">
    <location>
        <position position="207"/>
    </location>
    <ligand>
        <name>substrate</name>
    </ligand>
</feature>
<keyword evidence="11 13" id="KW-0560">Oxidoreductase</keyword>
<evidence type="ECO:0000256" key="3">
    <source>
        <dbReference type="ARBA" id="ARBA00004910"/>
    </source>
</evidence>
<evidence type="ECO:0000256" key="9">
    <source>
        <dbReference type="ARBA" id="ARBA00022833"/>
    </source>
</evidence>
<keyword evidence="6 13" id="KW-0686">Riboflavin biosynthesis</keyword>
<dbReference type="PANTHER" id="PTHR38011">
    <property type="entry name" value="DIHYDROFOLATE REDUCTASE FAMILY PROTEIN (AFU_ORTHOLOGUE AFUA_8G06820)"/>
    <property type="match status" value="1"/>
</dbReference>
<proteinExistence type="inferred from homology"/>
<dbReference type="UniPathway" id="UPA00275">
    <property type="reaction ID" value="UER00401"/>
</dbReference>
<dbReference type="SUPFAM" id="SSF53597">
    <property type="entry name" value="Dihydrofolate reductase-like"/>
    <property type="match status" value="1"/>
</dbReference>
<evidence type="ECO:0000256" key="15">
    <source>
        <dbReference type="PIRSR" id="PIRSR006769-2"/>
    </source>
</evidence>
<evidence type="ECO:0000256" key="2">
    <source>
        <dbReference type="ARBA" id="ARBA00004882"/>
    </source>
</evidence>
<feature type="domain" description="CMP/dCMP-type deaminase" evidence="17">
    <location>
        <begin position="4"/>
        <end position="125"/>
    </location>
</feature>
<organism evidence="18">
    <name type="scientific">Candidatus Berkiella aquae</name>
    <dbReference type="NCBI Taxonomy" id="295108"/>
    <lineage>
        <taxon>Bacteria</taxon>
        <taxon>Pseudomonadati</taxon>
        <taxon>Pseudomonadota</taxon>
        <taxon>Gammaproteobacteria</taxon>
        <taxon>Candidatus Berkiellales</taxon>
        <taxon>Candidatus Berkiellaceae</taxon>
        <taxon>Candidatus Berkiella</taxon>
    </lineage>
</organism>
<feature type="binding site" evidence="15">
    <location>
        <position position="157"/>
    </location>
    <ligand>
        <name>NADP(+)</name>
        <dbReference type="ChEBI" id="CHEBI:58349"/>
    </ligand>
</feature>
<protein>
    <recommendedName>
        <fullName evidence="13">Riboflavin biosynthesis protein RibD</fullName>
    </recommendedName>
    <domain>
        <recommendedName>
            <fullName evidence="13">Diaminohydroxyphosphoribosylaminopyrimidine deaminase</fullName>
            <shortName evidence="13">DRAP deaminase</shortName>
            <ecNumber evidence="13">3.5.4.26</ecNumber>
        </recommendedName>
        <alternativeName>
            <fullName evidence="13">Riboflavin-specific deaminase</fullName>
        </alternativeName>
    </domain>
    <domain>
        <recommendedName>
            <fullName evidence="13">5-amino-6-(5-phosphoribosylamino)uracil reductase</fullName>
            <ecNumber evidence="13">1.1.1.193</ecNumber>
        </recommendedName>
        <alternativeName>
            <fullName evidence="13">HTP reductase</fullName>
        </alternativeName>
    </domain>
</protein>
<evidence type="ECO:0000256" key="10">
    <source>
        <dbReference type="ARBA" id="ARBA00022857"/>
    </source>
</evidence>
<evidence type="ECO:0000313" key="18">
    <source>
        <dbReference type="EMBL" id="KRG21980.1"/>
    </source>
</evidence>
<feature type="active site" description="Proton donor" evidence="14">
    <location>
        <position position="55"/>
    </location>
</feature>
<dbReference type="Pfam" id="PF00383">
    <property type="entry name" value="dCMP_cyt_deam_1"/>
    <property type="match status" value="1"/>
</dbReference>
<dbReference type="GO" id="GO:0050661">
    <property type="term" value="F:NADP binding"/>
    <property type="evidence" value="ECO:0007669"/>
    <property type="project" value="InterPro"/>
</dbReference>
<comment type="similarity">
    <text evidence="5 13">In the C-terminal section; belongs to the HTP reductase family.</text>
</comment>
<keyword evidence="12" id="KW-0511">Multifunctional enzyme</keyword>
<sequence length="377" mass="41098">MSNNIDEMYMRQAIHLAKQGEYGAKPNPMVGCVIVANQQIVGEGCHLQYGQAHAEIHALQQAKELAKGATLYVTLEPCAHTGKTGPCVNAVIQAGIKHVVIAAGDPNPQVNGKGVQLLQEAGILVTQGVLTQEAKALNPGFYSRFQRSRPYVRAKLGMSFDGKIAMKTGESQWITSTDARADVQKWRARSCAIVTTAATVIQDDCRLTVRDIPGAKQPLRILFDTQLKTPQSSQIFSQAGKTVVAVSCTKHTSQAISAWQNKVQGEVECIALSEENEHVDFNALLAWLTEKTVNEVMIEAGAQFVGALLEKGLIDELLVYVAPKLLGNNSISMAHLPSIHQLNENIQGKYLSIDKIGTDARFRIAISDFARRHHDHS</sequence>
<evidence type="ECO:0000313" key="20">
    <source>
        <dbReference type="Proteomes" id="UP000051497"/>
    </source>
</evidence>
<dbReference type="Gene3D" id="3.40.430.10">
    <property type="entry name" value="Dihydrofolate Reductase, subunit A"/>
    <property type="match status" value="1"/>
</dbReference>
<keyword evidence="9 13" id="KW-0862">Zinc</keyword>
<evidence type="ECO:0000256" key="6">
    <source>
        <dbReference type="ARBA" id="ARBA00022619"/>
    </source>
</evidence>
<reference evidence="19" key="2">
    <citation type="journal article" date="2016" name="Genome Announc.">
        <title>Draft Genome Sequences of Two Novel Amoeba-Resistant Intranuclear Bacteria, 'Candidatus Berkiella cookevillensis' and 'Candidatus Berkiella aquae'.</title>
        <authorList>
            <person name="Mehari Y.T."/>
            <person name="Arivett B.A."/>
            <person name="Farone A.L."/>
            <person name="Gunderson J.H."/>
            <person name="Farone M.B."/>
        </authorList>
    </citation>
    <scope>NUCLEOTIDE SEQUENCE</scope>
    <source>
        <strain evidence="19">HT99</strain>
    </source>
</reference>
<dbReference type="PROSITE" id="PS00903">
    <property type="entry name" value="CYT_DCMP_DEAMINASES_1"/>
    <property type="match status" value="1"/>
</dbReference>
<keyword evidence="8 13" id="KW-0378">Hydrolase</keyword>
<dbReference type="OrthoDB" id="9800865at2"/>
<evidence type="ECO:0000256" key="13">
    <source>
        <dbReference type="PIRNR" id="PIRNR006769"/>
    </source>
</evidence>
<reference evidence="19" key="3">
    <citation type="submission" date="2021-06" db="EMBL/GenBank/DDBJ databases">
        <title>Genomic Description and Analysis of Intracellular Bacteria, Candidatus Berkiella cookevillensis and Candidatus Berkiella aquae.</title>
        <authorList>
            <person name="Kidane D.T."/>
            <person name="Mehari Y.T."/>
            <person name="Rice F.C."/>
            <person name="Arivett B.A."/>
            <person name="Farone A.L."/>
            <person name="Berk S.G."/>
            <person name="Farone M.B."/>
        </authorList>
    </citation>
    <scope>NUCLEOTIDE SEQUENCE</scope>
    <source>
        <strain evidence="19">HT99</strain>
    </source>
</reference>
<dbReference type="PANTHER" id="PTHR38011:SF7">
    <property type="entry name" value="2,5-DIAMINO-6-RIBOSYLAMINO-4(3H)-PYRIMIDINONE 5'-PHOSPHATE REDUCTASE"/>
    <property type="match status" value="1"/>
</dbReference>
<reference evidence="18" key="1">
    <citation type="submission" date="2015-09" db="EMBL/GenBank/DDBJ databases">
        <title>Draft Genome Sequences of Two Novel Amoeba-resistant Intranuclear Bacteria, Candidatus Berkiella cookevillensis and Candidatus Berkiella aquae.</title>
        <authorList>
            <person name="Mehari Y.T."/>
            <person name="Arivett B.A."/>
            <person name="Farone A.L."/>
            <person name="Gunderson J.H."/>
            <person name="Farone M.B."/>
        </authorList>
    </citation>
    <scope>NUCLEOTIDE SEQUENCE [LARGE SCALE GENOMIC DNA]</scope>
    <source>
        <strain evidence="18">HT99</strain>
    </source>
</reference>
<comment type="catalytic activity">
    <reaction evidence="13">
        <text>2,5-diamino-6-hydroxy-4-(5-phosphoribosylamino)-pyrimidine + H2O + H(+) = 5-amino-6-(5-phospho-D-ribosylamino)uracil + NH4(+)</text>
        <dbReference type="Rhea" id="RHEA:21868"/>
        <dbReference type="ChEBI" id="CHEBI:15377"/>
        <dbReference type="ChEBI" id="CHEBI:15378"/>
        <dbReference type="ChEBI" id="CHEBI:28938"/>
        <dbReference type="ChEBI" id="CHEBI:58453"/>
        <dbReference type="ChEBI" id="CHEBI:58614"/>
        <dbReference type="EC" id="3.5.4.26"/>
    </reaction>
</comment>
<gene>
    <name evidence="18" type="primary">ribD</name>
    <name evidence="19" type="ORF">HT99x_002735</name>
    <name evidence="18" type="ORF">HT99x_01174</name>
</gene>
<evidence type="ECO:0000256" key="12">
    <source>
        <dbReference type="ARBA" id="ARBA00023268"/>
    </source>
</evidence>
<comment type="function">
    <text evidence="1 13">Converts 2,5-diamino-6-(ribosylamino)-4(3h)-pyrimidinone 5'-phosphate into 5-amino-6-(ribosylamino)-2,4(1h,3h)-pyrimidinedione 5'-phosphate.</text>
</comment>
<evidence type="ECO:0000256" key="1">
    <source>
        <dbReference type="ARBA" id="ARBA00002151"/>
    </source>
</evidence>
<dbReference type="GO" id="GO:0008703">
    <property type="term" value="F:5-amino-6-(5-phosphoribosylamino)uracil reductase activity"/>
    <property type="evidence" value="ECO:0007669"/>
    <property type="project" value="UniProtKB-EC"/>
</dbReference>
<dbReference type="InterPro" id="IPR002125">
    <property type="entry name" value="CMP_dCMP_dom"/>
</dbReference>
<evidence type="ECO:0000259" key="17">
    <source>
        <dbReference type="PROSITE" id="PS51747"/>
    </source>
</evidence>
<dbReference type="EMBL" id="LKAJ02000001">
    <property type="protein sequence ID" value="MCS5710331.1"/>
    <property type="molecule type" value="Genomic_DNA"/>
</dbReference>
<feature type="binding site" evidence="15">
    <location>
        <position position="225"/>
    </location>
    <ligand>
        <name>NADP(+)</name>
        <dbReference type="ChEBI" id="CHEBI:58349"/>
    </ligand>
</feature>
<feature type="binding site" evidence="16">
    <location>
        <position position="53"/>
    </location>
    <ligand>
        <name>Zn(2+)</name>
        <dbReference type="ChEBI" id="CHEBI:29105"/>
        <note>catalytic</note>
    </ligand>
</feature>
<feature type="binding site" evidence="15">
    <location>
        <position position="171"/>
    </location>
    <ligand>
        <name>substrate</name>
    </ligand>
</feature>
<feature type="binding site" evidence="16">
    <location>
        <position position="87"/>
    </location>
    <ligand>
        <name>Zn(2+)</name>
        <dbReference type="ChEBI" id="CHEBI:29105"/>
        <note>catalytic</note>
    </ligand>
</feature>
<comment type="caution">
    <text evidence="18">The sequence shown here is derived from an EMBL/GenBank/DDBJ whole genome shotgun (WGS) entry which is preliminary data.</text>
</comment>
<evidence type="ECO:0000256" key="14">
    <source>
        <dbReference type="PIRSR" id="PIRSR006769-1"/>
    </source>
</evidence>
<evidence type="ECO:0000313" key="19">
    <source>
        <dbReference type="EMBL" id="MCS5710331.1"/>
    </source>
</evidence>
<dbReference type="InterPro" id="IPR011549">
    <property type="entry name" value="RibD_C"/>
</dbReference>
<evidence type="ECO:0000256" key="8">
    <source>
        <dbReference type="ARBA" id="ARBA00022801"/>
    </source>
</evidence>
<feature type="binding site" evidence="15">
    <location>
        <position position="199"/>
    </location>
    <ligand>
        <name>NADP(+)</name>
        <dbReference type="ChEBI" id="CHEBI:58349"/>
    </ligand>
</feature>
<feature type="binding site" evidence="15">
    <location>
        <position position="210"/>
    </location>
    <ligand>
        <name>substrate</name>
    </ligand>
</feature>
<dbReference type="EMBL" id="LKAJ01000003">
    <property type="protein sequence ID" value="KRG21980.1"/>
    <property type="molecule type" value="Genomic_DNA"/>
</dbReference>
<keyword evidence="10 13" id="KW-0521">NADP</keyword>
<feature type="binding site" evidence="15">
    <location>
        <position position="299"/>
    </location>
    <ligand>
        <name>substrate</name>
    </ligand>
</feature>
<dbReference type="EC" id="3.5.4.26" evidence="13"/>
<evidence type="ECO:0000256" key="16">
    <source>
        <dbReference type="PIRSR" id="PIRSR006769-3"/>
    </source>
</evidence>
<dbReference type="STRING" id="295108.HT99x_01174"/>
<dbReference type="InterPro" id="IPR004794">
    <property type="entry name" value="Eubact_RibD"/>
</dbReference>
<dbReference type="InterPro" id="IPR016192">
    <property type="entry name" value="APOBEC/CMP_deaminase_Zn-bd"/>
</dbReference>
<dbReference type="InterPro" id="IPR002734">
    <property type="entry name" value="RibDG_C"/>
</dbReference>
<dbReference type="FunFam" id="3.40.140.10:FF:000025">
    <property type="entry name" value="Riboflavin biosynthesis protein RibD"/>
    <property type="match status" value="1"/>
</dbReference>
<dbReference type="PROSITE" id="PS51747">
    <property type="entry name" value="CYT_DCMP_DEAMINASES_2"/>
    <property type="match status" value="1"/>
</dbReference>
<feature type="binding site" evidence="15">
    <location>
        <position position="203"/>
    </location>
    <ligand>
        <name>substrate</name>
    </ligand>
</feature>
<comment type="similarity">
    <text evidence="4 13">In the N-terminal section; belongs to the cytidine and deoxycytidylate deaminase family.</text>
</comment>